<evidence type="ECO:0000256" key="1">
    <source>
        <dbReference type="ARBA" id="ARBA00007198"/>
    </source>
</evidence>
<dbReference type="STRING" id="1914963.AWW67_00580"/>
<evidence type="ECO:0000256" key="2">
    <source>
        <dbReference type="ARBA" id="ARBA00023002"/>
    </source>
</evidence>
<evidence type="ECO:0000313" key="4">
    <source>
        <dbReference type="EMBL" id="KYG85769.1"/>
    </source>
</evidence>
<accession>A0A150Y420</accession>
<dbReference type="RefSeq" id="WP_062299476.1">
    <property type="nucleotide sequence ID" value="NZ_LRPB01000001.1"/>
</dbReference>
<comment type="similarity">
    <text evidence="1 3">Belongs to the ArsC family.</text>
</comment>
<dbReference type="Pfam" id="PF03960">
    <property type="entry name" value="ArsC"/>
    <property type="match status" value="1"/>
</dbReference>
<evidence type="ECO:0000313" key="5">
    <source>
        <dbReference type="Proteomes" id="UP000075663"/>
    </source>
</evidence>
<proteinExistence type="inferred from homology"/>
<dbReference type="InterPro" id="IPR006659">
    <property type="entry name" value="Arsenate_reductase"/>
</dbReference>
<dbReference type="InterPro" id="IPR006660">
    <property type="entry name" value="Arsenate_reductase-like"/>
</dbReference>
<gene>
    <name evidence="4" type="ORF">AWW67_00580</name>
</gene>
<reference evidence="4 5" key="1">
    <citation type="submission" date="2016-01" db="EMBL/GenBank/DDBJ databases">
        <title>Genome sequencing of Roseivirga seohaensis SW-152.</title>
        <authorList>
            <person name="Selvaratnam C."/>
            <person name="Thevarajoo S."/>
            <person name="Goh K.M."/>
            <person name="Ee R."/>
            <person name="Chan K.-G."/>
            <person name="Chong C.S."/>
        </authorList>
    </citation>
    <scope>NUCLEOTIDE SEQUENCE [LARGE SCALE GENOMIC DNA]</scope>
    <source>
        <strain evidence="4 5">SW-152</strain>
    </source>
</reference>
<dbReference type="Proteomes" id="UP000075663">
    <property type="component" value="Unassembled WGS sequence"/>
</dbReference>
<dbReference type="SUPFAM" id="SSF52833">
    <property type="entry name" value="Thioredoxin-like"/>
    <property type="match status" value="1"/>
</dbReference>
<dbReference type="PANTHER" id="PTHR30041">
    <property type="entry name" value="ARSENATE REDUCTASE"/>
    <property type="match status" value="1"/>
</dbReference>
<organism evidence="4 5">
    <name type="scientific">Roseivirga seohaensis</name>
    <dbReference type="NCBI Taxonomy" id="1914963"/>
    <lineage>
        <taxon>Bacteria</taxon>
        <taxon>Pseudomonadati</taxon>
        <taxon>Bacteroidota</taxon>
        <taxon>Cytophagia</taxon>
        <taxon>Cytophagales</taxon>
        <taxon>Roseivirgaceae</taxon>
        <taxon>Roseivirga</taxon>
    </lineage>
</organism>
<name>A0A150Y420_9BACT</name>
<evidence type="ECO:0000256" key="3">
    <source>
        <dbReference type="PROSITE-ProRule" id="PRU01282"/>
    </source>
</evidence>
<comment type="caution">
    <text evidence="4">The sequence shown here is derived from an EMBL/GenBank/DDBJ whole genome shotgun (WGS) entry which is preliminary data.</text>
</comment>
<dbReference type="NCBIfam" id="TIGR00014">
    <property type="entry name" value="arsC"/>
    <property type="match status" value="1"/>
</dbReference>
<dbReference type="GO" id="GO:0008794">
    <property type="term" value="F:arsenate reductase (glutaredoxin) activity"/>
    <property type="evidence" value="ECO:0007669"/>
    <property type="project" value="InterPro"/>
</dbReference>
<sequence>MLKIYHNPRCQKSRQTLQLIEESGEMLTIVEYLKDTPSEDQLREILKKLGMKAEEIVRKSEAIYKEQFKGKTLNEDEWIAAMVEYPNLIERPIVVKGDKAVLGRPPENVKSLF</sequence>
<keyword evidence="2" id="KW-0560">Oxidoreductase</keyword>
<dbReference type="PROSITE" id="PS51353">
    <property type="entry name" value="ARSC"/>
    <property type="match status" value="1"/>
</dbReference>
<dbReference type="EMBL" id="LRPB01000001">
    <property type="protein sequence ID" value="KYG85769.1"/>
    <property type="molecule type" value="Genomic_DNA"/>
</dbReference>
<dbReference type="CDD" id="cd03034">
    <property type="entry name" value="ArsC_ArsC"/>
    <property type="match status" value="1"/>
</dbReference>
<dbReference type="AlphaFoldDB" id="A0A150Y420"/>
<dbReference type="PANTHER" id="PTHR30041:SF4">
    <property type="entry name" value="ARSENATE REDUCTASE"/>
    <property type="match status" value="1"/>
</dbReference>
<protein>
    <submittedName>
        <fullName evidence="4">Arsenate reductase</fullName>
    </submittedName>
</protein>
<dbReference type="InterPro" id="IPR036249">
    <property type="entry name" value="Thioredoxin-like_sf"/>
</dbReference>
<dbReference type="Gene3D" id="3.40.30.10">
    <property type="entry name" value="Glutaredoxin"/>
    <property type="match status" value="1"/>
</dbReference>